<dbReference type="Proteomes" id="UP000467105">
    <property type="component" value="Chromosome"/>
</dbReference>
<dbReference type="Pfam" id="PF00440">
    <property type="entry name" value="TetR_N"/>
    <property type="match status" value="1"/>
</dbReference>
<dbReference type="PRINTS" id="PR00455">
    <property type="entry name" value="HTHTETR"/>
</dbReference>
<dbReference type="AlphaFoldDB" id="A0A7I7Z162"/>
<dbReference type="InterPro" id="IPR050109">
    <property type="entry name" value="HTH-type_TetR-like_transc_reg"/>
</dbReference>
<dbReference type="SUPFAM" id="SSF48498">
    <property type="entry name" value="Tetracyclin repressor-like, C-terminal domain"/>
    <property type="match status" value="1"/>
</dbReference>
<dbReference type="Gene3D" id="1.10.357.10">
    <property type="entry name" value="Tetracycline Repressor, domain 2"/>
    <property type="match status" value="1"/>
</dbReference>
<accession>A0A7I7Z162</accession>
<gene>
    <name evidence="2" type="ORF">MPRM_51890</name>
</gene>
<sequence length="235" mass="26195">MATDAVQAAETRGRPRIRDDDEILRAALHAFAKHGYDGMSLRTLNAEMGLSRGTINQRFRSKEQLWYAAVDHGFRQLTDDLNAELQQRMVPDDDLSRLREGIRAFLLASARRPELVRLMNQEGLHSTSRLDYIVASFTLPTLTPVWQALNRLADAGRVRRVPARTLLFLIAHGAAAPFTLGPLSDRFDPFDGPLDPVDHIELVTDIIFSGLCVTQPDAAGNPNGRSRASKTKRRA</sequence>
<name>A0A7I7Z162_9MYCO</name>
<dbReference type="GO" id="GO:0003700">
    <property type="term" value="F:DNA-binding transcription factor activity"/>
    <property type="evidence" value="ECO:0007669"/>
    <property type="project" value="TreeGrafter"/>
</dbReference>
<dbReference type="Gene3D" id="1.10.10.60">
    <property type="entry name" value="Homeodomain-like"/>
    <property type="match status" value="1"/>
</dbReference>
<dbReference type="PANTHER" id="PTHR30055">
    <property type="entry name" value="HTH-TYPE TRANSCRIPTIONAL REGULATOR RUTR"/>
    <property type="match status" value="1"/>
</dbReference>
<dbReference type="EMBL" id="AP022614">
    <property type="protein sequence ID" value="BBZ47908.1"/>
    <property type="molecule type" value="Genomic_DNA"/>
</dbReference>
<dbReference type="InterPro" id="IPR036271">
    <property type="entry name" value="Tet_transcr_reg_TetR-rel_C_sf"/>
</dbReference>
<dbReference type="InterPro" id="IPR001647">
    <property type="entry name" value="HTH_TetR"/>
</dbReference>
<evidence type="ECO:0000313" key="3">
    <source>
        <dbReference type="Proteomes" id="UP000467105"/>
    </source>
</evidence>
<dbReference type="PROSITE" id="PS01081">
    <property type="entry name" value="HTH_TETR_1"/>
    <property type="match status" value="1"/>
</dbReference>
<reference evidence="2 3" key="1">
    <citation type="journal article" date="2019" name="Emerg. Microbes Infect.">
        <title>Comprehensive subspecies identification of 175 nontuberculous mycobacteria species based on 7547 genomic profiles.</title>
        <authorList>
            <person name="Matsumoto Y."/>
            <person name="Kinjo T."/>
            <person name="Motooka D."/>
            <person name="Nabeya D."/>
            <person name="Jung N."/>
            <person name="Uechi K."/>
            <person name="Horii T."/>
            <person name="Iida T."/>
            <person name="Fujita J."/>
            <person name="Nakamura S."/>
        </authorList>
    </citation>
    <scope>NUCLEOTIDE SEQUENCE [LARGE SCALE GENOMIC DNA]</scope>
    <source>
        <strain evidence="2 3">JCM 14742</strain>
    </source>
</reference>
<evidence type="ECO:0000313" key="2">
    <source>
        <dbReference type="EMBL" id="BBZ47908.1"/>
    </source>
</evidence>
<keyword evidence="3" id="KW-1185">Reference proteome</keyword>
<protein>
    <submittedName>
        <fullName evidence="2">Putative transcriptional regulator, TetR</fullName>
    </submittedName>
</protein>
<evidence type="ECO:0000256" key="1">
    <source>
        <dbReference type="ARBA" id="ARBA00023125"/>
    </source>
</evidence>
<dbReference type="GO" id="GO:0000976">
    <property type="term" value="F:transcription cis-regulatory region binding"/>
    <property type="evidence" value="ECO:0007669"/>
    <property type="project" value="TreeGrafter"/>
</dbReference>
<dbReference type="PROSITE" id="PS50977">
    <property type="entry name" value="HTH_TETR_2"/>
    <property type="match status" value="1"/>
</dbReference>
<dbReference type="InterPro" id="IPR023772">
    <property type="entry name" value="DNA-bd_HTH_TetR-type_CS"/>
</dbReference>
<dbReference type="PANTHER" id="PTHR30055:SF226">
    <property type="entry name" value="HTH-TYPE TRANSCRIPTIONAL REGULATOR PKSA"/>
    <property type="match status" value="1"/>
</dbReference>
<dbReference type="InterPro" id="IPR009057">
    <property type="entry name" value="Homeodomain-like_sf"/>
</dbReference>
<dbReference type="SUPFAM" id="SSF46689">
    <property type="entry name" value="Homeodomain-like"/>
    <property type="match status" value="1"/>
</dbReference>
<organism evidence="2 3">
    <name type="scientific">Mycobacterium parmense</name>
    <dbReference type="NCBI Taxonomy" id="185642"/>
    <lineage>
        <taxon>Bacteria</taxon>
        <taxon>Bacillati</taxon>
        <taxon>Actinomycetota</taxon>
        <taxon>Actinomycetes</taxon>
        <taxon>Mycobacteriales</taxon>
        <taxon>Mycobacteriaceae</taxon>
        <taxon>Mycobacterium</taxon>
        <taxon>Mycobacterium simiae complex</taxon>
    </lineage>
</organism>
<keyword evidence="1" id="KW-0238">DNA-binding</keyword>
<proteinExistence type="predicted"/>